<gene>
    <name evidence="2" type="ORF">Bxe_A2583</name>
</gene>
<reference evidence="2 3" key="1">
    <citation type="journal article" date="2006" name="Proc. Natl. Acad. Sci. U.S.A.">
        <title>Burkholderia xenovorans LB400 harbors a multi-replicon, 9.73-Mbp genome shaped for versatility.</title>
        <authorList>
            <person name="Chain P.S."/>
            <person name="Denef V.J."/>
            <person name="Konstantinidis K.T."/>
            <person name="Vergez L.M."/>
            <person name="Agullo L."/>
            <person name="Reyes V.L."/>
            <person name="Hauser L."/>
            <person name="Cordova M."/>
            <person name="Gomez L."/>
            <person name="Gonzalez M."/>
            <person name="Land M."/>
            <person name="Lao V."/>
            <person name="Larimer F."/>
            <person name="LiPuma J.J."/>
            <person name="Mahenthiralingam E."/>
            <person name="Malfatti S.A."/>
            <person name="Marx C.J."/>
            <person name="Parnell J.J."/>
            <person name="Ramette A."/>
            <person name="Richardson P."/>
            <person name="Seeger M."/>
            <person name="Smith D."/>
            <person name="Spilker T."/>
            <person name="Sul W.J."/>
            <person name="Tsoi T.V."/>
            <person name="Ulrich L.E."/>
            <person name="Zhulin I.B."/>
            <person name="Tiedje J.M."/>
        </authorList>
    </citation>
    <scope>NUCLEOTIDE SEQUENCE [LARGE SCALE GENOMIC DNA]</scope>
    <source>
        <strain evidence="2 3">LB400</strain>
    </source>
</reference>
<feature type="region of interest" description="Disordered" evidence="1">
    <location>
        <begin position="34"/>
        <end position="63"/>
    </location>
</feature>
<evidence type="ECO:0000313" key="3">
    <source>
        <dbReference type="Proteomes" id="UP000001817"/>
    </source>
</evidence>
<sequence>MTGPLNILLPTSARRSGCLAATLRRRAYGRLDLSSPHVIPQASRKASTRHDNAPSRSFGKHRQETAFWHPNARSEASLRQCIQTRIAGAARTGPRFEFVLPSRHAVFGLV</sequence>
<keyword evidence="3" id="KW-1185">Reference proteome</keyword>
<dbReference type="AlphaFoldDB" id="Q13ZU2"/>
<protein>
    <submittedName>
        <fullName evidence="2">Uncharacterized protein</fullName>
    </submittedName>
</protein>
<accession>Q13ZU2</accession>
<dbReference type="EMBL" id="CP000270">
    <property type="protein sequence ID" value="ABE30397.1"/>
    <property type="molecule type" value="Genomic_DNA"/>
</dbReference>
<evidence type="ECO:0000313" key="2">
    <source>
        <dbReference type="EMBL" id="ABE30397.1"/>
    </source>
</evidence>
<dbReference type="KEGG" id="bxe:Bxe_A2583"/>
<organism evidence="2 3">
    <name type="scientific">Paraburkholderia xenovorans (strain LB400)</name>
    <dbReference type="NCBI Taxonomy" id="266265"/>
    <lineage>
        <taxon>Bacteria</taxon>
        <taxon>Pseudomonadati</taxon>
        <taxon>Pseudomonadota</taxon>
        <taxon>Betaproteobacteria</taxon>
        <taxon>Burkholderiales</taxon>
        <taxon>Burkholderiaceae</taxon>
        <taxon>Paraburkholderia</taxon>
    </lineage>
</organism>
<proteinExistence type="predicted"/>
<evidence type="ECO:0000256" key="1">
    <source>
        <dbReference type="SAM" id="MobiDB-lite"/>
    </source>
</evidence>
<name>Q13ZU2_PARXL</name>
<dbReference type="Proteomes" id="UP000001817">
    <property type="component" value="Chromosome 1"/>
</dbReference>